<gene>
    <name evidence="12" type="primary">LOC113689558</name>
</gene>
<organism evidence="11 12">
    <name type="scientific">Coffea arabica</name>
    <name type="common">Arabian coffee</name>
    <dbReference type="NCBI Taxonomy" id="13443"/>
    <lineage>
        <taxon>Eukaryota</taxon>
        <taxon>Viridiplantae</taxon>
        <taxon>Streptophyta</taxon>
        <taxon>Embryophyta</taxon>
        <taxon>Tracheophyta</taxon>
        <taxon>Spermatophyta</taxon>
        <taxon>Magnoliopsida</taxon>
        <taxon>eudicotyledons</taxon>
        <taxon>Gunneridae</taxon>
        <taxon>Pentapetalae</taxon>
        <taxon>asterids</taxon>
        <taxon>lamiids</taxon>
        <taxon>Gentianales</taxon>
        <taxon>Rubiaceae</taxon>
        <taxon>Ixoroideae</taxon>
        <taxon>Gardenieae complex</taxon>
        <taxon>Bertiereae - Coffeeae clade</taxon>
        <taxon>Coffeeae</taxon>
        <taxon>Coffea</taxon>
    </lineage>
</organism>
<reference evidence="12" key="1">
    <citation type="submission" date="2025-08" db="UniProtKB">
        <authorList>
            <consortium name="RefSeq"/>
        </authorList>
    </citation>
    <scope>IDENTIFICATION</scope>
    <source>
        <tissue evidence="12">Leaves</tissue>
    </source>
</reference>
<dbReference type="InterPro" id="IPR045051">
    <property type="entry name" value="SBT"/>
</dbReference>
<evidence type="ECO:0000256" key="4">
    <source>
        <dbReference type="ARBA" id="ARBA00022801"/>
    </source>
</evidence>
<dbReference type="InterPro" id="IPR036852">
    <property type="entry name" value="Peptidase_S8/S53_dom_sf"/>
</dbReference>
<dbReference type="Proteomes" id="UP001652660">
    <property type="component" value="Chromosome 5e"/>
</dbReference>
<dbReference type="InterPro" id="IPR041469">
    <property type="entry name" value="Subtilisin-like_FN3"/>
</dbReference>
<proteinExistence type="inferred from homology"/>
<dbReference type="InterPro" id="IPR034197">
    <property type="entry name" value="Peptidases_S8_3"/>
</dbReference>
<dbReference type="Pfam" id="PF00082">
    <property type="entry name" value="Peptidase_S8"/>
    <property type="match status" value="1"/>
</dbReference>
<dbReference type="Pfam" id="PF05922">
    <property type="entry name" value="Inhibitor_I9"/>
    <property type="match status" value="1"/>
</dbReference>
<dbReference type="RefSeq" id="XP_071905108.1">
    <property type="nucleotide sequence ID" value="XM_072049007.1"/>
</dbReference>
<evidence type="ECO:0000256" key="1">
    <source>
        <dbReference type="ARBA" id="ARBA00011073"/>
    </source>
</evidence>
<dbReference type="PROSITE" id="PS00138">
    <property type="entry name" value="SUBTILASE_SER"/>
    <property type="match status" value="1"/>
</dbReference>
<dbReference type="Pfam" id="PF17766">
    <property type="entry name" value="fn3_6"/>
    <property type="match status" value="1"/>
</dbReference>
<dbReference type="InterPro" id="IPR037045">
    <property type="entry name" value="S8pro/Inhibitor_I9_sf"/>
</dbReference>
<evidence type="ECO:0000313" key="11">
    <source>
        <dbReference type="Proteomes" id="UP001652660"/>
    </source>
</evidence>
<dbReference type="Gene3D" id="3.30.70.80">
    <property type="entry name" value="Peptidase S8 propeptide/proteinase inhibitor I9"/>
    <property type="match status" value="1"/>
</dbReference>
<evidence type="ECO:0000256" key="3">
    <source>
        <dbReference type="ARBA" id="ARBA00022729"/>
    </source>
</evidence>
<sequence length="822" mass="88146">MRKQEIPITCFLDHSWEEHPDVLSVFLTNQESYTQPGHGTFLDLNMMAKSGHHGLKPDLVKTPSLPTLTPPYIVYLGSHSRDQNVEVSAVEYDRTRESHYSLLGSFLGSSEKAKDAIFYSYTRHINGFAAILDEAEAAEISKHPDVLSVFLSEQIKLYTTRSWEFLGLEQNGQIQPSWAQARFGEDTIIANIDSGVWPESESFSDEGYGPIPARWRGICQNENDSTFKCNRKLIGARYFSEGFFSMLTPNANRSVFNSPRDVAGHGTHTLSTAGGNFVAGANLFGLGNGTAKGGSPRARVAAYRACQGEGCQMADILAAFDMAIDDGVDVISLSVGGGIISDYTRGIAIASLHAVKRGIVVVAAAGNDGPNPDTLDNDAPWQITVGASTMDRQFPSYLVLGNNLRIRGESFSDKVLPNNTFFPIVPARSVKAANASDLDADICKDGALDPTLAKGKILVCLRGGGIGRLDKGVTAAMAGAVGLVLADYKGLDEVISDAHVLPALEISYDDAEAVNAYINSTRNPTAYITPPTTELGIKPAPAVARFSGRGPAGVAQDILKPDIIAPGVSVIAAYTEAHGPASDGYGFDKRRVPYFAQTGTSMACPHVAGVVGLLKTLHPDWSPAAIKSAIMTTARTQDNTGKPITVSDDQLHPKGTPFAYGAGHILPSRAMDPGLVYDLTDQDYFTFLCSMGYNQSQFAFLVNASATCPPPIKLYNFNYPAIAVQNFNDSVTVTRTVKNVGSSPATYTVHVRNPAGLSVDVQPKTLAFATIGEQKSFNVTITATKAGAAREYVFGSFTWLDGKHSVRSHIAVKAFCTKCPPY</sequence>
<dbReference type="CDD" id="cd04852">
    <property type="entry name" value="Peptidases_S8_3"/>
    <property type="match status" value="1"/>
</dbReference>
<dbReference type="InterPro" id="IPR000209">
    <property type="entry name" value="Peptidase_S8/S53_dom"/>
</dbReference>
<dbReference type="GeneID" id="113689558"/>
<comment type="similarity">
    <text evidence="1 6">Belongs to the peptidase S8 family.</text>
</comment>
<feature type="active site" description="Charge relay system" evidence="6">
    <location>
        <position position="601"/>
    </location>
</feature>
<evidence type="ECO:0000259" key="10">
    <source>
        <dbReference type="Pfam" id="PF17766"/>
    </source>
</evidence>
<dbReference type="CDD" id="cd02120">
    <property type="entry name" value="PA_subtilisin_like"/>
    <property type="match status" value="1"/>
</dbReference>
<dbReference type="InterPro" id="IPR003137">
    <property type="entry name" value="PA_domain"/>
</dbReference>
<dbReference type="Gene3D" id="3.50.30.30">
    <property type="match status" value="1"/>
</dbReference>
<evidence type="ECO:0000259" key="7">
    <source>
        <dbReference type="Pfam" id="PF00082"/>
    </source>
</evidence>
<feature type="active site" description="Charge relay system" evidence="6">
    <location>
        <position position="193"/>
    </location>
</feature>
<protein>
    <submittedName>
        <fullName evidence="12">Subtilisin-like protease SBT5.3 isoform X1</fullName>
    </submittedName>
</protein>
<dbReference type="InterPro" id="IPR010259">
    <property type="entry name" value="S8pro/Inhibitor_I9"/>
</dbReference>
<keyword evidence="2 6" id="KW-0645">Protease</keyword>
<feature type="domain" description="Inhibitor I9" evidence="9">
    <location>
        <begin position="72"/>
        <end position="157"/>
    </location>
</feature>
<evidence type="ECO:0000256" key="6">
    <source>
        <dbReference type="PROSITE-ProRule" id="PRU01240"/>
    </source>
</evidence>
<dbReference type="Pfam" id="PF02225">
    <property type="entry name" value="PA"/>
    <property type="match status" value="1"/>
</dbReference>
<keyword evidence="4 6" id="KW-0378">Hydrolase</keyword>
<keyword evidence="5 6" id="KW-0720">Serine protease</keyword>
<accession>A0ABM4UCU8</accession>
<dbReference type="InterPro" id="IPR023828">
    <property type="entry name" value="Peptidase_S8_Ser-AS"/>
</dbReference>
<dbReference type="Gene3D" id="3.40.50.200">
    <property type="entry name" value="Peptidase S8/S53 domain"/>
    <property type="match status" value="1"/>
</dbReference>
<feature type="domain" description="PA" evidence="8">
    <location>
        <begin position="440"/>
        <end position="513"/>
    </location>
</feature>
<evidence type="ECO:0000259" key="8">
    <source>
        <dbReference type="Pfam" id="PF02225"/>
    </source>
</evidence>
<evidence type="ECO:0000256" key="5">
    <source>
        <dbReference type="ARBA" id="ARBA00022825"/>
    </source>
</evidence>
<dbReference type="Gene3D" id="2.60.40.2310">
    <property type="match status" value="1"/>
</dbReference>
<keyword evidence="3" id="KW-0732">Signal</keyword>
<dbReference type="InterPro" id="IPR015500">
    <property type="entry name" value="Peptidase_S8_subtilisin-rel"/>
</dbReference>
<dbReference type="PROSITE" id="PS51892">
    <property type="entry name" value="SUBTILASE"/>
    <property type="match status" value="1"/>
</dbReference>
<dbReference type="PANTHER" id="PTHR10795">
    <property type="entry name" value="PROPROTEIN CONVERTASE SUBTILISIN/KEXIN"/>
    <property type="match status" value="1"/>
</dbReference>
<feature type="domain" description="Peptidase S8/S53" evidence="7">
    <location>
        <begin position="184"/>
        <end position="663"/>
    </location>
</feature>
<dbReference type="SUPFAM" id="SSF52743">
    <property type="entry name" value="Subtilisin-like"/>
    <property type="match status" value="1"/>
</dbReference>
<name>A0ABM4UCU8_COFAR</name>
<dbReference type="PRINTS" id="PR00723">
    <property type="entry name" value="SUBTILISIN"/>
</dbReference>
<feature type="domain" description="Subtilisin-like protease fibronectin type-III" evidence="10">
    <location>
        <begin position="716"/>
        <end position="812"/>
    </location>
</feature>
<keyword evidence="11" id="KW-1185">Reference proteome</keyword>
<feature type="active site" description="Charge relay system" evidence="6">
    <location>
        <position position="265"/>
    </location>
</feature>
<evidence type="ECO:0000313" key="12">
    <source>
        <dbReference type="RefSeq" id="XP_071905108.1"/>
    </source>
</evidence>
<evidence type="ECO:0000256" key="2">
    <source>
        <dbReference type="ARBA" id="ARBA00022670"/>
    </source>
</evidence>
<evidence type="ECO:0000259" key="9">
    <source>
        <dbReference type="Pfam" id="PF05922"/>
    </source>
</evidence>